<keyword evidence="3" id="KW-1185">Reference proteome</keyword>
<sequence>MSYSKRRKQSVGHERKSVEEIYREVPLWKSPFVWLCGSAGALLIGVPLLLDGLTHRVAGVLMVDVSQSNQPFKESLKVLCRQYSESLVEGDTRIQGKFADVATILGNQKFIERDRLLLQKQCQQVMVPPSGVGKIPGTSLLEALSRMETEIQHQQSLGNTQPVAAIVAINSAELVNQQPQNFSLIKSKIERVVQKGGAVAIIGSSVNLENQLSQQLMQVKNTQICTYADSQTCIEGLFEIARK</sequence>
<reference evidence="2 3" key="1">
    <citation type="journal article" date="2013" name="Genome Biol. Evol.">
        <title>Genomes of Stigonematalean cyanobacteria (subsection V) and the evolution of oxygenic photosynthesis from prokaryotes to plastids.</title>
        <authorList>
            <person name="Dagan T."/>
            <person name="Roettger M."/>
            <person name="Stucken K."/>
            <person name="Landan G."/>
            <person name="Koch R."/>
            <person name="Major P."/>
            <person name="Gould S.B."/>
            <person name="Goremykin V.V."/>
            <person name="Rippka R."/>
            <person name="Tandeau de Marsac N."/>
            <person name="Gugger M."/>
            <person name="Lockhart P.J."/>
            <person name="Allen J.F."/>
            <person name="Brune I."/>
            <person name="Maus I."/>
            <person name="Puhler A."/>
            <person name="Martin W.F."/>
        </authorList>
    </citation>
    <scope>NUCLEOTIDE SEQUENCE [LARGE SCALE GENOMIC DNA]</scope>
    <source>
        <strain evidence="2 3">PCC 7110</strain>
    </source>
</reference>
<keyword evidence="1" id="KW-0472">Membrane</keyword>
<comment type="caution">
    <text evidence="2">The sequence shown here is derived from an EMBL/GenBank/DDBJ whole genome shotgun (WGS) entry which is preliminary data.</text>
</comment>
<evidence type="ECO:0000256" key="1">
    <source>
        <dbReference type="SAM" id="Phobius"/>
    </source>
</evidence>
<feature type="transmembrane region" description="Helical" evidence="1">
    <location>
        <begin position="32"/>
        <end position="50"/>
    </location>
</feature>
<keyword evidence="1" id="KW-1133">Transmembrane helix</keyword>
<accession>A0A139X6U8</accession>
<protein>
    <submittedName>
        <fullName evidence="2">Uncharacterized protein</fullName>
    </submittedName>
</protein>
<dbReference type="STRING" id="128403.WA1_26730"/>
<keyword evidence="1" id="KW-0812">Transmembrane</keyword>
<dbReference type="RefSeq" id="WP_017749530.1">
    <property type="nucleotide sequence ID" value="NZ_KQ976354.1"/>
</dbReference>
<dbReference type="AlphaFoldDB" id="A0A139X6U8"/>
<gene>
    <name evidence="2" type="ORF">WA1_26730</name>
</gene>
<dbReference type="Proteomes" id="UP000076925">
    <property type="component" value="Unassembled WGS sequence"/>
</dbReference>
<dbReference type="EMBL" id="ANNX02000029">
    <property type="protein sequence ID" value="KYC40410.1"/>
    <property type="molecule type" value="Genomic_DNA"/>
</dbReference>
<proteinExistence type="predicted"/>
<name>A0A139X6U8_9CYAN</name>
<dbReference type="OrthoDB" id="509257at2"/>
<evidence type="ECO:0000313" key="2">
    <source>
        <dbReference type="EMBL" id="KYC40410.1"/>
    </source>
</evidence>
<organism evidence="2 3">
    <name type="scientific">Scytonema hofmannii PCC 7110</name>
    <dbReference type="NCBI Taxonomy" id="128403"/>
    <lineage>
        <taxon>Bacteria</taxon>
        <taxon>Bacillati</taxon>
        <taxon>Cyanobacteriota</taxon>
        <taxon>Cyanophyceae</taxon>
        <taxon>Nostocales</taxon>
        <taxon>Scytonemataceae</taxon>
        <taxon>Scytonema</taxon>
    </lineage>
</organism>
<evidence type="ECO:0000313" key="3">
    <source>
        <dbReference type="Proteomes" id="UP000076925"/>
    </source>
</evidence>